<organism evidence="2 3">
    <name type="scientific">Papiliotrema laurentii</name>
    <name type="common">Cryptococcus laurentii</name>
    <dbReference type="NCBI Taxonomy" id="5418"/>
    <lineage>
        <taxon>Eukaryota</taxon>
        <taxon>Fungi</taxon>
        <taxon>Dikarya</taxon>
        <taxon>Basidiomycota</taxon>
        <taxon>Agaricomycotina</taxon>
        <taxon>Tremellomycetes</taxon>
        <taxon>Tremellales</taxon>
        <taxon>Rhynchogastremaceae</taxon>
        <taxon>Papiliotrema</taxon>
    </lineage>
</organism>
<evidence type="ECO:0000313" key="2">
    <source>
        <dbReference type="EMBL" id="KAK1921263.1"/>
    </source>
</evidence>
<protein>
    <submittedName>
        <fullName evidence="2">Uncharacterized protein</fullName>
    </submittedName>
</protein>
<dbReference type="GO" id="GO:0000462">
    <property type="term" value="P:maturation of SSU-rRNA from tricistronic rRNA transcript (SSU-rRNA, 5.8S rRNA, LSU-rRNA)"/>
    <property type="evidence" value="ECO:0007669"/>
    <property type="project" value="TreeGrafter"/>
</dbReference>
<evidence type="ECO:0000256" key="1">
    <source>
        <dbReference type="SAM" id="MobiDB-lite"/>
    </source>
</evidence>
<sequence length="366" mass="39865">MSLVEAGPSTDETLKQISALQTSLDASLSGLRPLIADAQSGQLSQDMSTGLSLLLVRPQLLLANLHHLVLAVAYRLSAASTADLYASDPFKTSFDVDADLDLDEESRLPEELIGQLGLNQEIIDKVRGMESKLEYQIKKLSALAESQEKAADAQEAPEEDLLSFKPNPLAMAKTPTTKVEEEATSDVYRPPRIAAMPYNEPSTSRRTDRRAPALLSEFASTLQGAPGMETTSGLSTIPVRTDRHTNSASAKRAAELKRINEFEEENMTRLVTTKREAKRRREDEAALALGYGVGGTGRARGNRQNGLEAELEGVLGERRSGGIWKGVGSKLGAREGMFERGKKASADVTRKAKKGRFEKDVQGRRK</sequence>
<feature type="region of interest" description="Disordered" evidence="1">
    <location>
        <begin position="340"/>
        <end position="366"/>
    </location>
</feature>
<name>A0AAD9CVB6_PAPLA</name>
<dbReference type="GO" id="GO:0032040">
    <property type="term" value="C:small-subunit processome"/>
    <property type="evidence" value="ECO:0007669"/>
    <property type="project" value="TreeGrafter"/>
</dbReference>
<dbReference type="PANTHER" id="PTHR13237">
    <property type="entry name" value="SOMETHING ABOUT SILENCING PROTEIN 10-RELATED"/>
    <property type="match status" value="1"/>
</dbReference>
<dbReference type="PANTHER" id="PTHR13237:SF9">
    <property type="entry name" value="NEUROGUIDIN"/>
    <property type="match status" value="1"/>
</dbReference>
<dbReference type="Proteomes" id="UP001182556">
    <property type="component" value="Unassembled WGS sequence"/>
</dbReference>
<evidence type="ECO:0000313" key="3">
    <source>
        <dbReference type="Proteomes" id="UP001182556"/>
    </source>
</evidence>
<dbReference type="EMBL" id="JAODAN010000011">
    <property type="protein sequence ID" value="KAK1921263.1"/>
    <property type="molecule type" value="Genomic_DNA"/>
</dbReference>
<comment type="caution">
    <text evidence="2">The sequence shown here is derived from an EMBL/GenBank/DDBJ whole genome shotgun (WGS) entry which is preliminary data.</text>
</comment>
<dbReference type="AlphaFoldDB" id="A0AAD9CVB6"/>
<reference evidence="2" key="1">
    <citation type="submission" date="2023-02" db="EMBL/GenBank/DDBJ databases">
        <title>Identification and recombinant expression of a fungal hydrolase from Papiliotrema laurentii that hydrolyzes apple cutin and clears colloidal polyester polyurethane.</title>
        <authorList>
            <consortium name="DOE Joint Genome Institute"/>
            <person name="Roman V.A."/>
            <person name="Bojanowski C."/>
            <person name="Crable B.R."/>
            <person name="Wagner D.N."/>
            <person name="Hung C.S."/>
            <person name="Nadeau L.J."/>
            <person name="Schratz L."/>
            <person name="Haridas S."/>
            <person name="Pangilinan J."/>
            <person name="Lipzen A."/>
            <person name="Na H."/>
            <person name="Yan M."/>
            <person name="Ng V."/>
            <person name="Grigoriev I.V."/>
            <person name="Spatafora J.W."/>
            <person name="Barlow D."/>
            <person name="Biffinger J."/>
            <person name="Kelley-Loughnane N."/>
            <person name="Varaljay V.A."/>
            <person name="Crookes-Goodson W.J."/>
        </authorList>
    </citation>
    <scope>NUCLEOTIDE SEQUENCE</scope>
    <source>
        <strain evidence="2">5307AH</strain>
    </source>
</reference>
<accession>A0AAD9CVB6</accession>
<proteinExistence type="predicted"/>
<keyword evidence="3" id="KW-1185">Reference proteome</keyword>
<gene>
    <name evidence="2" type="ORF">DB88DRAFT_443375</name>
</gene>